<accession>A0ABQ6A4F1</accession>
<proteinExistence type="inferred from homology"/>
<evidence type="ECO:0000256" key="2">
    <source>
        <dbReference type="ARBA" id="ARBA00022694"/>
    </source>
</evidence>
<dbReference type="CDD" id="cd02570">
    <property type="entry name" value="PseudoU_synth_EcTruA"/>
    <property type="match status" value="1"/>
</dbReference>
<dbReference type="InterPro" id="IPR020103">
    <property type="entry name" value="PsdUridine_synth_cat_dom_sf"/>
</dbReference>
<dbReference type="PANTHER" id="PTHR11142:SF0">
    <property type="entry name" value="TRNA PSEUDOURIDINE SYNTHASE-LIKE 1"/>
    <property type="match status" value="1"/>
</dbReference>
<evidence type="ECO:0000259" key="6">
    <source>
        <dbReference type="Pfam" id="PF01416"/>
    </source>
</evidence>
<dbReference type="SUPFAM" id="SSF55120">
    <property type="entry name" value="Pseudouridine synthase"/>
    <property type="match status" value="1"/>
</dbReference>
<dbReference type="EC" id="5.4.99.12" evidence="4"/>
<dbReference type="InterPro" id="IPR020095">
    <property type="entry name" value="PsdUridine_synth_TruA_C"/>
</dbReference>
<feature type="binding site" evidence="4">
    <location>
        <position position="111"/>
    </location>
    <ligand>
        <name>substrate</name>
    </ligand>
</feature>
<dbReference type="HAMAP" id="MF_00171">
    <property type="entry name" value="TruA"/>
    <property type="match status" value="1"/>
</dbReference>
<keyword evidence="2 4" id="KW-0819">tRNA processing</keyword>
<protein>
    <recommendedName>
        <fullName evidence="4">tRNA pseudouridine synthase A</fullName>
        <ecNumber evidence="4">5.4.99.12</ecNumber>
    </recommendedName>
    <alternativeName>
        <fullName evidence="4">tRNA pseudouridine(38-40) synthase</fullName>
    </alternativeName>
    <alternativeName>
        <fullName evidence="4">tRNA pseudouridylate synthase I</fullName>
    </alternativeName>
    <alternativeName>
        <fullName evidence="4">tRNA-uridine isomerase I</fullName>
    </alternativeName>
</protein>
<evidence type="ECO:0000256" key="1">
    <source>
        <dbReference type="ARBA" id="ARBA00009375"/>
    </source>
</evidence>
<evidence type="ECO:0000313" key="7">
    <source>
        <dbReference type="EMBL" id="GLR67039.1"/>
    </source>
</evidence>
<gene>
    <name evidence="4 7" type="primary">truA</name>
    <name evidence="7" type="ORF">GCM10010909_17200</name>
</gene>
<comment type="similarity">
    <text evidence="1 4 5">Belongs to the tRNA pseudouridine synthase TruA family.</text>
</comment>
<name>A0ABQ6A4F1_9PROT</name>
<comment type="caution">
    <text evidence="4">Lacks conserved residue(s) required for the propagation of feature annotation.</text>
</comment>
<dbReference type="Proteomes" id="UP001156641">
    <property type="component" value="Unassembled WGS sequence"/>
</dbReference>
<comment type="catalytic activity">
    <reaction evidence="4 5">
        <text>uridine(38/39/40) in tRNA = pseudouridine(38/39/40) in tRNA</text>
        <dbReference type="Rhea" id="RHEA:22376"/>
        <dbReference type="Rhea" id="RHEA-COMP:10085"/>
        <dbReference type="Rhea" id="RHEA-COMP:10087"/>
        <dbReference type="ChEBI" id="CHEBI:65314"/>
        <dbReference type="ChEBI" id="CHEBI:65315"/>
        <dbReference type="EC" id="5.4.99.12"/>
    </reaction>
</comment>
<keyword evidence="8" id="KW-1185">Reference proteome</keyword>
<sequence length="259" mass="28545">MIPWALEVEYDGTGFMGWQRQKHGLAVQQVMEEAGAKLCGGSIPAAVASGRTDAGVHALGQIVQMDLPDFSPHRLREALNYHMKPHPVVVLRAAPAPAGWSARFSATWRSYRYIISNRPAFPALELNRVWHVRQPLDEAAMHRAAQQLLGHHDFSSFRASACQAKSPLRTLDELSVTREGEHLIIHAKARSFLHHQVRNMVGSLKMVGEGVWPESRVAEVLAAQNRAVAGPTAPAGGLYFVSVGYEVPLFETYKAGEQK</sequence>
<organism evidence="7 8">
    <name type="scientific">Acidocella aquatica</name>
    <dbReference type="NCBI Taxonomy" id="1922313"/>
    <lineage>
        <taxon>Bacteria</taxon>
        <taxon>Pseudomonadati</taxon>
        <taxon>Pseudomonadota</taxon>
        <taxon>Alphaproteobacteria</taxon>
        <taxon>Acetobacterales</taxon>
        <taxon>Acidocellaceae</taxon>
        <taxon>Acidocella</taxon>
    </lineage>
</organism>
<dbReference type="Gene3D" id="3.30.70.660">
    <property type="entry name" value="Pseudouridine synthase I, catalytic domain, C-terminal subdomain"/>
    <property type="match status" value="1"/>
</dbReference>
<dbReference type="PIRSF" id="PIRSF001430">
    <property type="entry name" value="tRNA_psdUrid_synth"/>
    <property type="match status" value="1"/>
</dbReference>
<dbReference type="InterPro" id="IPR020094">
    <property type="entry name" value="TruA/RsuA/RluB/E/F_N"/>
</dbReference>
<evidence type="ECO:0000313" key="8">
    <source>
        <dbReference type="Proteomes" id="UP001156641"/>
    </source>
</evidence>
<dbReference type="NCBIfam" id="TIGR00071">
    <property type="entry name" value="hisT_truA"/>
    <property type="match status" value="1"/>
</dbReference>
<dbReference type="Pfam" id="PF01416">
    <property type="entry name" value="PseudoU_synth_1"/>
    <property type="match status" value="2"/>
</dbReference>
<keyword evidence="3 4" id="KW-0413">Isomerase</keyword>
<dbReference type="RefSeq" id="WP_284257752.1">
    <property type="nucleotide sequence ID" value="NZ_BSOS01000049.1"/>
</dbReference>
<evidence type="ECO:0000256" key="4">
    <source>
        <dbReference type="HAMAP-Rule" id="MF_00171"/>
    </source>
</evidence>
<comment type="caution">
    <text evidence="7">The sequence shown here is derived from an EMBL/GenBank/DDBJ whole genome shotgun (WGS) entry which is preliminary data.</text>
</comment>
<reference evidence="8" key="1">
    <citation type="journal article" date="2019" name="Int. J. Syst. Evol. Microbiol.">
        <title>The Global Catalogue of Microorganisms (GCM) 10K type strain sequencing project: providing services to taxonomists for standard genome sequencing and annotation.</title>
        <authorList>
            <consortium name="The Broad Institute Genomics Platform"/>
            <consortium name="The Broad Institute Genome Sequencing Center for Infectious Disease"/>
            <person name="Wu L."/>
            <person name="Ma J."/>
        </authorList>
    </citation>
    <scope>NUCLEOTIDE SEQUENCE [LARGE SCALE GENOMIC DNA]</scope>
    <source>
        <strain evidence="8">NBRC 112502</strain>
    </source>
</reference>
<feature type="domain" description="Pseudouridine synthase I TruA alpha/beta" evidence="6">
    <location>
        <begin position="144"/>
        <end position="246"/>
    </location>
</feature>
<feature type="active site" description="Nucleophile" evidence="4">
    <location>
        <position position="53"/>
    </location>
</feature>
<comment type="subunit">
    <text evidence="4">Homodimer.</text>
</comment>
<evidence type="ECO:0000256" key="3">
    <source>
        <dbReference type="ARBA" id="ARBA00023235"/>
    </source>
</evidence>
<dbReference type="InterPro" id="IPR020097">
    <property type="entry name" value="PsdUridine_synth_TruA_a/b_dom"/>
</dbReference>
<dbReference type="InterPro" id="IPR001406">
    <property type="entry name" value="PsdUridine_synth_TruA"/>
</dbReference>
<comment type="function">
    <text evidence="4">Formation of pseudouridine at positions 38, 39 and 40 in the anticodon stem and loop of transfer RNAs.</text>
</comment>
<dbReference type="Gene3D" id="3.30.70.580">
    <property type="entry name" value="Pseudouridine synthase I, catalytic domain, N-terminal subdomain"/>
    <property type="match status" value="1"/>
</dbReference>
<dbReference type="PANTHER" id="PTHR11142">
    <property type="entry name" value="PSEUDOURIDYLATE SYNTHASE"/>
    <property type="match status" value="1"/>
</dbReference>
<dbReference type="EMBL" id="BSOS01000049">
    <property type="protein sequence ID" value="GLR67039.1"/>
    <property type="molecule type" value="Genomic_DNA"/>
</dbReference>
<evidence type="ECO:0000256" key="5">
    <source>
        <dbReference type="RuleBase" id="RU003792"/>
    </source>
</evidence>
<feature type="domain" description="Pseudouridine synthase I TruA alpha/beta" evidence="6">
    <location>
        <begin position="9"/>
        <end position="104"/>
    </location>
</feature>